<reference evidence="6" key="1">
    <citation type="submission" date="2016-11" db="EMBL/GenBank/DDBJ databases">
        <authorList>
            <person name="Varghese N."/>
            <person name="Submissions S."/>
        </authorList>
    </citation>
    <scope>NUCLEOTIDE SEQUENCE [LARGE SCALE GENOMIC DNA]</scope>
    <source>
        <strain evidence="6">DSM 16785</strain>
    </source>
</reference>
<dbReference type="STRING" id="1122195.SAMN02745164_01680"/>
<keyword evidence="4" id="KW-0653">Protein transport</keyword>
<name>A0A1M4YHY2_MARH1</name>
<comment type="subcellular location">
    <subcellularLocation>
        <location evidence="1">Endosome</location>
    </subcellularLocation>
</comment>
<dbReference type="Pfam" id="PF09851">
    <property type="entry name" value="SHOCT"/>
    <property type="match status" value="1"/>
</dbReference>
<keyword evidence="2" id="KW-0813">Transport</keyword>
<evidence type="ECO:0000256" key="4">
    <source>
        <dbReference type="ARBA" id="ARBA00022927"/>
    </source>
</evidence>
<comment type="caution">
    <text evidence="6">The sequence shown here is derived from an EMBL/GenBank/DDBJ whole genome shotgun (WGS) entry which is preliminary data.</text>
</comment>
<organism evidence="6 7">
    <name type="scientific">Marinitoga hydrogenitolerans (strain DSM 16785 / JCM 12826 / AT1271)</name>
    <dbReference type="NCBI Taxonomy" id="1122195"/>
    <lineage>
        <taxon>Bacteria</taxon>
        <taxon>Thermotogati</taxon>
        <taxon>Thermotogota</taxon>
        <taxon>Thermotogae</taxon>
        <taxon>Petrotogales</taxon>
        <taxon>Petrotogaceae</taxon>
        <taxon>Marinitoga</taxon>
    </lineage>
</organism>
<sequence length="65" mass="7723">MMFFGFLLIILIIWYIMKNPDAVKNLTETQSKNSAKEDALRILNEKFVNGEITEEEYLRKKKLIE</sequence>
<gene>
    <name evidence="6" type="ORF">SAMN02745164_01680</name>
</gene>
<evidence type="ECO:0000259" key="5">
    <source>
        <dbReference type="Pfam" id="PF09851"/>
    </source>
</evidence>
<evidence type="ECO:0000256" key="3">
    <source>
        <dbReference type="ARBA" id="ARBA00022753"/>
    </source>
</evidence>
<dbReference type="AlphaFoldDB" id="A0A1M4YHY2"/>
<dbReference type="OrthoDB" id="48693at2"/>
<accession>A0A1M4YHY2</accession>
<dbReference type="RefSeq" id="WP_052913248.1">
    <property type="nucleotide sequence ID" value="NZ_FQUI01000031.1"/>
</dbReference>
<proteinExistence type="predicted"/>
<dbReference type="EMBL" id="FQUI01000031">
    <property type="protein sequence ID" value="SHF05339.1"/>
    <property type="molecule type" value="Genomic_DNA"/>
</dbReference>
<dbReference type="SUPFAM" id="SSF140111">
    <property type="entry name" value="Endosomal sorting complex assembly domain"/>
    <property type="match status" value="1"/>
</dbReference>
<dbReference type="InterPro" id="IPR018649">
    <property type="entry name" value="SHOCT"/>
</dbReference>
<dbReference type="GO" id="GO:0015031">
    <property type="term" value="P:protein transport"/>
    <property type="evidence" value="ECO:0007669"/>
    <property type="project" value="UniProtKB-KW"/>
</dbReference>
<evidence type="ECO:0000313" key="6">
    <source>
        <dbReference type="EMBL" id="SHF05339.1"/>
    </source>
</evidence>
<evidence type="ECO:0000313" key="7">
    <source>
        <dbReference type="Proteomes" id="UP000184334"/>
    </source>
</evidence>
<dbReference type="InterPro" id="IPR037202">
    <property type="entry name" value="ESCRT_assembly_dom"/>
</dbReference>
<keyword evidence="3" id="KW-0967">Endosome</keyword>
<evidence type="ECO:0000256" key="1">
    <source>
        <dbReference type="ARBA" id="ARBA00004177"/>
    </source>
</evidence>
<keyword evidence="7" id="KW-1185">Reference proteome</keyword>
<protein>
    <submittedName>
        <fullName evidence="6">Membrane protein</fullName>
    </submittedName>
</protein>
<evidence type="ECO:0000256" key="2">
    <source>
        <dbReference type="ARBA" id="ARBA00022448"/>
    </source>
</evidence>
<feature type="domain" description="SHOCT" evidence="5">
    <location>
        <begin position="38"/>
        <end position="64"/>
    </location>
</feature>
<dbReference type="Proteomes" id="UP000184334">
    <property type="component" value="Unassembled WGS sequence"/>
</dbReference>